<dbReference type="SUPFAM" id="SSF47616">
    <property type="entry name" value="GST C-terminal domain-like"/>
    <property type="match status" value="1"/>
</dbReference>
<protein>
    <recommendedName>
        <fullName evidence="2">glutathione transferase</fullName>
        <ecNumber evidence="2">2.5.1.18</ecNumber>
    </recommendedName>
</protein>
<dbReference type="InterPro" id="IPR004045">
    <property type="entry name" value="Glutathione_S-Trfase_N"/>
</dbReference>
<dbReference type="PANTHER" id="PTHR44051">
    <property type="entry name" value="GLUTATHIONE S-TRANSFERASE-RELATED"/>
    <property type="match status" value="1"/>
</dbReference>
<dbReference type="InterPro" id="IPR036249">
    <property type="entry name" value="Thioredoxin-like_sf"/>
</dbReference>
<keyword evidence="7" id="KW-1185">Reference proteome</keyword>
<dbReference type="InterPro" id="IPR036282">
    <property type="entry name" value="Glutathione-S-Trfase_C_sf"/>
</dbReference>
<proteinExistence type="inferred from homology"/>
<evidence type="ECO:0000256" key="1">
    <source>
        <dbReference type="ARBA" id="ARBA00007409"/>
    </source>
</evidence>
<comment type="catalytic activity">
    <reaction evidence="4">
        <text>RX + glutathione = an S-substituted glutathione + a halide anion + H(+)</text>
        <dbReference type="Rhea" id="RHEA:16437"/>
        <dbReference type="ChEBI" id="CHEBI:15378"/>
        <dbReference type="ChEBI" id="CHEBI:16042"/>
        <dbReference type="ChEBI" id="CHEBI:17792"/>
        <dbReference type="ChEBI" id="CHEBI:57925"/>
        <dbReference type="ChEBI" id="CHEBI:90779"/>
        <dbReference type="EC" id="2.5.1.18"/>
    </reaction>
</comment>
<sequence>MAEEYTLFYNDYSICSIMVRYTVAVIQHLQDGHIRINEQPIDIQHGGQLAESYLCEVNPQGTVPVLKSSNSQRLKTPLSESVDITYFLAKHFPTLCPAHVASQITSLLNELHDINYFSLTYTHKPQRAVDMENSVQKVLVRSDISERYRKALEFKLEVIRATRAPALTKAAVVVQQQKALSFLSKIEALLGATEANAKGSDHGGFLWIFGTPEATALDAHVVPFIARLLDVGRGAMFKDNPRVRAYADRAFETEAWKNVMQQRRTVYGTYL</sequence>
<comment type="similarity">
    <text evidence="1">Belongs to the GST superfamily.</text>
</comment>
<evidence type="ECO:0000313" key="7">
    <source>
        <dbReference type="Proteomes" id="UP000053789"/>
    </source>
</evidence>
<accession>A0A0D2FUH3</accession>
<keyword evidence="3" id="KW-0808">Transferase</keyword>
<dbReference type="PROSITE" id="PS50404">
    <property type="entry name" value="GST_NTER"/>
    <property type="match status" value="1"/>
</dbReference>
<evidence type="ECO:0000313" key="6">
    <source>
        <dbReference type="EMBL" id="KIW90202.1"/>
    </source>
</evidence>
<dbReference type="EC" id="2.5.1.18" evidence="2"/>
<dbReference type="OrthoDB" id="412788at2759"/>
<dbReference type="VEuPathDB" id="FungiDB:Z519_08846"/>
<evidence type="ECO:0000256" key="2">
    <source>
        <dbReference type="ARBA" id="ARBA00012452"/>
    </source>
</evidence>
<dbReference type="Gene3D" id="3.40.30.10">
    <property type="entry name" value="Glutaredoxin"/>
    <property type="match status" value="1"/>
</dbReference>
<reference evidence="6" key="1">
    <citation type="submission" date="2015-01" db="EMBL/GenBank/DDBJ databases">
        <title>The Genome Sequence of Cladophialophora bantiana CBS 173.52.</title>
        <authorList>
            <consortium name="The Broad Institute Genomics Platform"/>
            <person name="Cuomo C."/>
            <person name="de Hoog S."/>
            <person name="Gorbushina A."/>
            <person name="Stielow B."/>
            <person name="Teixiera M."/>
            <person name="Abouelleil A."/>
            <person name="Chapman S.B."/>
            <person name="Priest M."/>
            <person name="Young S.K."/>
            <person name="Wortman J."/>
            <person name="Nusbaum C."/>
            <person name="Birren B."/>
        </authorList>
    </citation>
    <scope>NUCLEOTIDE SEQUENCE [LARGE SCALE GENOMIC DNA]</scope>
    <source>
        <strain evidence="6">CBS 173.52</strain>
    </source>
</reference>
<dbReference type="GO" id="GO:0004364">
    <property type="term" value="F:glutathione transferase activity"/>
    <property type="evidence" value="ECO:0007669"/>
    <property type="project" value="UniProtKB-EC"/>
</dbReference>
<dbReference type="RefSeq" id="XP_016616871.1">
    <property type="nucleotide sequence ID" value="XM_016766573.1"/>
</dbReference>
<dbReference type="HOGENOM" id="CLU_088985_0_0_1"/>
<organism evidence="6 7">
    <name type="scientific">Cladophialophora bantiana (strain ATCC 10958 / CBS 173.52 / CDC B-1940 / NIH 8579)</name>
    <name type="common">Xylohypha bantiana</name>
    <dbReference type="NCBI Taxonomy" id="1442370"/>
    <lineage>
        <taxon>Eukaryota</taxon>
        <taxon>Fungi</taxon>
        <taxon>Dikarya</taxon>
        <taxon>Ascomycota</taxon>
        <taxon>Pezizomycotina</taxon>
        <taxon>Eurotiomycetes</taxon>
        <taxon>Chaetothyriomycetidae</taxon>
        <taxon>Chaetothyriales</taxon>
        <taxon>Herpotrichiellaceae</taxon>
        <taxon>Cladophialophora</taxon>
    </lineage>
</organism>
<name>A0A0D2FUH3_CLAB1</name>
<dbReference type="SUPFAM" id="SSF52833">
    <property type="entry name" value="Thioredoxin-like"/>
    <property type="match status" value="1"/>
</dbReference>
<evidence type="ECO:0000256" key="4">
    <source>
        <dbReference type="ARBA" id="ARBA00047960"/>
    </source>
</evidence>
<evidence type="ECO:0000256" key="3">
    <source>
        <dbReference type="ARBA" id="ARBA00022679"/>
    </source>
</evidence>
<gene>
    <name evidence="6" type="ORF">Z519_08846</name>
</gene>
<dbReference type="Proteomes" id="UP000053789">
    <property type="component" value="Unassembled WGS sequence"/>
</dbReference>
<feature type="domain" description="GST N-terminal" evidence="5">
    <location>
        <begin position="3"/>
        <end position="96"/>
    </location>
</feature>
<dbReference type="GeneID" id="27701774"/>
<evidence type="ECO:0000259" key="5">
    <source>
        <dbReference type="PROSITE" id="PS50404"/>
    </source>
</evidence>
<dbReference type="PANTHER" id="PTHR44051:SF20">
    <property type="entry name" value="GLUTATHIONE TRANSFERASE 1 (EUROFUNG)"/>
    <property type="match status" value="1"/>
</dbReference>
<dbReference type="EMBL" id="KN846993">
    <property type="protein sequence ID" value="KIW90202.1"/>
    <property type="molecule type" value="Genomic_DNA"/>
</dbReference>
<dbReference type="AlphaFoldDB" id="A0A0D2FUH3"/>